<evidence type="ECO:0000256" key="1">
    <source>
        <dbReference type="SAM" id="SignalP"/>
    </source>
</evidence>
<dbReference type="PROSITE" id="PS51257">
    <property type="entry name" value="PROKAR_LIPOPROTEIN"/>
    <property type="match status" value="1"/>
</dbReference>
<dbReference type="Proteomes" id="UP000199095">
    <property type="component" value="Unassembled WGS sequence"/>
</dbReference>
<feature type="signal peptide" evidence="1">
    <location>
        <begin position="1"/>
        <end position="21"/>
    </location>
</feature>
<reference evidence="3" key="1">
    <citation type="submission" date="2016-10" db="EMBL/GenBank/DDBJ databases">
        <authorList>
            <person name="Varghese N."/>
            <person name="Submissions S."/>
        </authorList>
    </citation>
    <scope>NUCLEOTIDE SEQUENCE [LARGE SCALE GENOMIC DNA]</scope>
    <source>
        <strain evidence="3">CGMCC 1.3566</strain>
    </source>
</reference>
<evidence type="ECO:0000313" key="3">
    <source>
        <dbReference type="Proteomes" id="UP000199095"/>
    </source>
</evidence>
<keyword evidence="3" id="KW-1185">Reference proteome</keyword>
<name>A0A1I0F5X5_9BACI</name>
<dbReference type="InterPro" id="IPR025623">
    <property type="entry name" value="YusW"/>
</dbReference>
<gene>
    <name evidence="2" type="ORF">SAMN05421676_105220</name>
</gene>
<evidence type="ECO:0000313" key="2">
    <source>
        <dbReference type="EMBL" id="SET53496.1"/>
    </source>
</evidence>
<dbReference type="RefSeq" id="WP_093134606.1">
    <property type="nucleotide sequence ID" value="NZ_FOHJ01000005.1"/>
</dbReference>
<organism evidence="2 3">
    <name type="scientific">Salinibacillus kushneri</name>
    <dbReference type="NCBI Taxonomy" id="237682"/>
    <lineage>
        <taxon>Bacteria</taxon>
        <taxon>Bacillati</taxon>
        <taxon>Bacillota</taxon>
        <taxon>Bacilli</taxon>
        <taxon>Bacillales</taxon>
        <taxon>Bacillaceae</taxon>
        <taxon>Salinibacillus</taxon>
    </lineage>
</organism>
<dbReference type="AlphaFoldDB" id="A0A1I0F5X5"/>
<dbReference type="EMBL" id="FOHJ01000005">
    <property type="protein sequence ID" value="SET53496.1"/>
    <property type="molecule type" value="Genomic_DNA"/>
</dbReference>
<keyword evidence="1" id="KW-0732">Signal</keyword>
<protein>
    <submittedName>
        <fullName evidence="2">YusW-like protein</fullName>
    </submittedName>
</protein>
<proteinExistence type="predicted"/>
<feature type="chain" id="PRO_5011548848" evidence="1">
    <location>
        <begin position="22"/>
        <end position="161"/>
    </location>
</feature>
<sequence length="161" mass="18310">MKKGILLVTLVFSALTITACGGEDENSRDDTTPSNQDIESQEVMSMNDMESQMDELEYTAVDFDVLYEDTEFEGEIENDDGLIEAEFYDTNKKLEERGAPAFDTMFPLIKNLEVTEEMTDEEAIQRAIKIFELSEDFLKAELTVVFSDGNEKVFEVKNNEV</sequence>
<accession>A0A1I0F5X5</accession>
<dbReference type="Pfam" id="PF14039">
    <property type="entry name" value="YusW"/>
    <property type="match status" value="1"/>
</dbReference>